<name>A0AAX6BT19_PRIMG</name>
<dbReference type="GO" id="GO:0008234">
    <property type="term" value="F:cysteine-type peptidase activity"/>
    <property type="evidence" value="ECO:0007669"/>
    <property type="project" value="UniProtKB-KW"/>
</dbReference>
<keyword evidence="2" id="KW-0645">Protease</keyword>
<dbReference type="SUPFAM" id="SSF54001">
    <property type="entry name" value="Cysteine proteinases"/>
    <property type="match status" value="1"/>
</dbReference>
<evidence type="ECO:0000259" key="6">
    <source>
        <dbReference type="PROSITE" id="PS51935"/>
    </source>
</evidence>
<dbReference type="GO" id="GO:0006508">
    <property type="term" value="P:proteolysis"/>
    <property type="evidence" value="ECO:0007669"/>
    <property type="project" value="UniProtKB-KW"/>
</dbReference>
<dbReference type="InterPro" id="IPR038765">
    <property type="entry name" value="Papain-like_cys_pep_sf"/>
</dbReference>
<dbReference type="InterPro" id="IPR047194">
    <property type="entry name" value="CwlT-like_lysozyme"/>
</dbReference>
<organism evidence="7 8">
    <name type="scientific">Priestia megaterium</name>
    <name type="common">Bacillus megaterium</name>
    <dbReference type="NCBI Taxonomy" id="1404"/>
    <lineage>
        <taxon>Bacteria</taxon>
        <taxon>Bacillati</taxon>
        <taxon>Bacillota</taxon>
        <taxon>Bacilli</taxon>
        <taxon>Bacillales</taxon>
        <taxon>Bacillaceae</taxon>
        <taxon>Priestia</taxon>
    </lineage>
</organism>
<dbReference type="Proteomes" id="UP001165240">
    <property type="component" value="Unassembled WGS sequence"/>
</dbReference>
<proteinExistence type="inferred from homology"/>
<dbReference type="AlphaFoldDB" id="A0AAX6BT19"/>
<keyword evidence="5" id="KW-0812">Transmembrane</keyword>
<evidence type="ECO:0000256" key="4">
    <source>
        <dbReference type="ARBA" id="ARBA00022807"/>
    </source>
</evidence>
<comment type="caution">
    <text evidence="7">The sequence shown here is derived from an EMBL/GenBank/DDBJ whole genome shotgun (WGS) entry which is preliminary data.</text>
</comment>
<keyword evidence="4" id="KW-0788">Thiol protease</keyword>
<dbReference type="Gene3D" id="3.90.1720.10">
    <property type="entry name" value="endopeptidase domain like (from Nostoc punctiforme)"/>
    <property type="match status" value="1"/>
</dbReference>
<sequence length="344" mass="36974">MAAIATAKAVGTLYRFKKPIAIAVISFFGVIFLIASGVLDTPSDNPAPSSIGAGKAKVSPLVTRYEPAVAAAAKKYGLSENYVPILLAKMMQESGGRLPDVMQSSESIQLGRNAIKDPMVSIDVGVKYFSEVLKEANGDVKLSLQSYNFGKGFISYANKRGGYSKENAVAFSNMMAAKKGWRRYGDINYVDHVLRYYDGNVNSTATANAQPVSTNGSGGQNFDVNKVYSDMAQYLGDKYVWGGASPATGFDCSGLMQWNYAQSGIKLPRTAQLQYNAVTKIDKNELRPGDMVFFAGTYAGPTVTHVGMYIGNGKMINSSSSGVNIANVFTGYWGQHYYAAGRPS</sequence>
<dbReference type="RefSeq" id="WP_205664345.1">
    <property type="nucleotide sequence ID" value="NZ_BSYK01000004.1"/>
</dbReference>
<dbReference type="SUPFAM" id="SSF53955">
    <property type="entry name" value="Lysozyme-like"/>
    <property type="match status" value="1"/>
</dbReference>
<evidence type="ECO:0000256" key="5">
    <source>
        <dbReference type="SAM" id="Phobius"/>
    </source>
</evidence>
<dbReference type="InterPro" id="IPR023346">
    <property type="entry name" value="Lysozyme-like_dom_sf"/>
</dbReference>
<protein>
    <submittedName>
        <fullName evidence="7">Bifunctional lytic transglycosylase/C40 family peptidase</fullName>
    </submittedName>
</protein>
<dbReference type="PROSITE" id="PS51935">
    <property type="entry name" value="NLPC_P60"/>
    <property type="match status" value="1"/>
</dbReference>
<dbReference type="InterPro" id="IPR051202">
    <property type="entry name" value="Peptidase_C40"/>
</dbReference>
<evidence type="ECO:0000256" key="2">
    <source>
        <dbReference type="ARBA" id="ARBA00022670"/>
    </source>
</evidence>
<feature type="domain" description="NlpC/P60" evidence="6">
    <location>
        <begin position="221"/>
        <end position="344"/>
    </location>
</feature>
<dbReference type="PANTHER" id="PTHR47053:SF5">
    <property type="entry name" value="BIFUNCTIONAL MURAMIDASE_DL-ENDOPEPTIDASE CWLT"/>
    <property type="match status" value="1"/>
</dbReference>
<reference evidence="7" key="1">
    <citation type="journal article" date="2024" name="Appl Microbiol">
        <title>Effect of kuratsuki Bacillus and Priestia on Taste of Sake.</title>
        <authorList>
            <person name="Kobayashi K."/>
            <person name="Nishida H."/>
        </authorList>
    </citation>
    <scope>NUCLEOTIDE SEQUENCE</scope>
    <source>
        <strain evidence="7">B-12</strain>
    </source>
</reference>
<keyword evidence="5" id="KW-0472">Membrane</keyword>
<dbReference type="CDD" id="cd16891">
    <property type="entry name" value="CwlT-like"/>
    <property type="match status" value="1"/>
</dbReference>
<dbReference type="Gene3D" id="1.10.530.10">
    <property type="match status" value="1"/>
</dbReference>
<evidence type="ECO:0000256" key="3">
    <source>
        <dbReference type="ARBA" id="ARBA00022801"/>
    </source>
</evidence>
<dbReference type="InterPro" id="IPR000064">
    <property type="entry name" value="NLP_P60_dom"/>
</dbReference>
<dbReference type="PANTHER" id="PTHR47053">
    <property type="entry name" value="MUREIN DD-ENDOPEPTIDASE MEPH-RELATED"/>
    <property type="match status" value="1"/>
</dbReference>
<accession>A0AAX6BT19</accession>
<gene>
    <name evidence="7" type="ORF">ShirakiTB12_53920</name>
</gene>
<evidence type="ECO:0000313" key="7">
    <source>
        <dbReference type="EMBL" id="GMG76923.1"/>
    </source>
</evidence>
<evidence type="ECO:0000256" key="1">
    <source>
        <dbReference type="ARBA" id="ARBA00007074"/>
    </source>
</evidence>
<comment type="similarity">
    <text evidence="1">Belongs to the peptidase C40 family.</text>
</comment>
<evidence type="ECO:0000313" key="8">
    <source>
        <dbReference type="Proteomes" id="UP001165240"/>
    </source>
</evidence>
<dbReference type="EMBL" id="BSYK01000004">
    <property type="protein sequence ID" value="GMG76923.1"/>
    <property type="molecule type" value="Genomic_DNA"/>
</dbReference>
<dbReference type="Pfam" id="PF13702">
    <property type="entry name" value="Lysozyme_like"/>
    <property type="match status" value="1"/>
</dbReference>
<keyword evidence="5" id="KW-1133">Transmembrane helix</keyword>
<dbReference type="Pfam" id="PF00877">
    <property type="entry name" value="NLPC_P60"/>
    <property type="match status" value="1"/>
</dbReference>
<feature type="transmembrane region" description="Helical" evidence="5">
    <location>
        <begin position="20"/>
        <end position="39"/>
    </location>
</feature>
<keyword evidence="3" id="KW-0378">Hydrolase</keyword>